<dbReference type="Proteomes" id="UP000295504">
    <property type="component" value="Unassembled WGS sequence"/>
</dbReference>
<keyword evidence="4" id="KW-0804">Transcription</keyword>
<keyword evidence="3" id="KW-0238">DNA-binding</keyword>
<dbReference type="SMART" id="SM00354">
    <property type="entry name" value="HTH_LACI"/>
    <property type="match status" value="1"/>
</dbReference>
<sequence>MKITIKDIARIAEVSTATVSMILNNKGNNISSATREKVMRVAKENNYIPNTMARSLVTRKTKTIGLVIPDIANPFFPELARGAEDKANEAGYSIIYCNTDDDLEKEEKYINMLSEKMVDGIVFTNSAKRTGGLSPVDRGCIPVILIDRDLESKNIKGRVLIDNLEAAYKAVSHLIRRGRKNIVFITGALTSTTAKDRHEGYKKALKDNAIKYNEKYVKAGEFRSDWGIIATNQILDEGLPFDAVFCGNDLIAISVLKVLKSRGYSIPKDISVVGFDDIYMASVIEPGLTTIKQPNYEMGYIAVEMLIDTLEKPELLIEQRSVILETELIVRSST</sequence>
<dbReference type="PROSITE" id="PS00356">
    <property type="entry name" value="HTH_LACI_1"/>
    <property type="match status" value="1"/>
</dbReference>
<reference evidence="6 7" key="1">
    <citation type="submission" date="2019-03" db="EMBL/GenBank/DDBJ databases">
        <title>Genomic Encyclopedia of Type Strains, Phase IV (KMG-IV): sequencing the most valuable type-strain genomes for metagenomic binning, comparative biology and taxonomic classification.</title>
        <authorList>
            <person name="Goeker M."/>
        </authorList>
    </citation>
    <scope>NUCLEOTIDE SEQUENCE [LARGE SCALE GENOMIC DNA]</scope>
    <source>
        <strain evidence="6 7">DSM 100013</strain>
    </source>
</reference>
<dbReference type="CDD" id="cd06267">
    <property type="entry name" value="PBP1_LacI_sugar_binding-like"/>
    <property type="match status" value="1"/>
</dbReference>
<dbReference type="Gene3D" id="3.40.50.2300">
    <property type="match status" value="2"/>
</dbReference>
<comment type="caution">
    <text evidence="6">The sequence shown here is derived from an EMBL/GenBank/DDBJ whole genome shotgun (WGS) entry which is preliminary data.</text>
</comment>
<accession>A0A4R2SZQ9</accession>
<evidence type="ECO:0000256" key="1">
    <source>
        <dbReference type="ARBA" id="ARBA00022491"/>
    </source>
</evidence>
<dbReference type="PROSITE" id="PS50932">
    <property type="entry name" value="HTH_LACI_2"/>
    <property type="match status" value="1"/>
</dbReference>
<dbReference type="OrthoDB" id="369222at2"/>
<evidence type="ECO:0000256" key="3">
    <source>
        <dbReference type="ARBA" id="ARBA00023125"/>
    </source>
</evidence>
<dbReference type="Pfam" id="PF00356">
    <property type="entry name" value="LacI"/>
    <property type="match status" value="1"/>
</dbReference>
<organism evidence="6 7">
    <name type="scientific">Serpentinicella alkaliphila</name>
    <dbReference type="NCBI Taxonomy" id="1734049"/>
    <lineage>
        <taxon>Bacteria</taxon>
        <taxon>Bacillati</taxon>
        <taxon>Bacillota</taxon>
        <taxon>Clostridia</taxon>
        <taxon>Peptostreptococcales</taxon>
        <taxon>Natronincolaceae</taxon>
        <taxon>Serpentinicella</taxon>
    </lineage>
</organism>
<dbReference type="SUPFAM" id="SSF53822">
    <property type="entry name" value="Periplasmic binding protein-like I"/>
    <property type="match status" value="1"/>
</dbReference>
<dbReference type="PANTHER" id="PTHR30146">
    <property type="entry name" value="LACI-RELATED TRANSCRIPTIONAL REPRESSOR"/>
    <property type="match status" value="1"/>
</dbReference>
<evidence type="ECO:0000256" key="2">
    <source>
        <dbReference type="ARBA" id="ARBA00023015"/>
    </source>
</evidence>
<keyword evidence="7" id="KW-1185">Reference proteome</keyword>
<dbReference type="AlphaFoldDB" id="A0A4R2SZQ9"/>
<dbReference type="InterPro" id="IPR046335">
    <property type="entry name" value="LacI/GalR-like_sensor"/>
</dbReference>
<dbReference type="RefSeq" id="WP_132849616.1">
    <property type="nucleotide sequence ID" value="NZ_CP058648.1"/>
</dbReference>
<keyword evidence="1" id="KW-0678">Repressor</keyword>
<protein>
    <submittedName>
        <fullName evidence="6">LacI family transcriptional regulator</fullName>
    </submittedName>
</protein>
<gene>
    <name evidence="6" type="ORF">EDD79_10547</name>
</gene>
<evidence type="ECO:0000313" key="7">
    <source>
        <dbReference type="Proteomes" id="UP000295504"/>
    </source>
</evidence>
<dbReference type="GO" id="GO:0003700">
    <property type="term" value="F:DNA-binding transcription factor activity"/>
    <property type="evidence" value="ECO:0007669"/>
    <property type="project" value="TreeGrafter"/>
</dbReference>
<dbReference type="Gene3D" id="1.10.260.40">
    <property type="entry name" value="lambda repressor-like DNA-binding domains"/>
    <property type="match status" value="1"/>
</dbReference>
<dbReference type="SUPFAM" id="SSF47413">
    <property type="entry name" value="lambda repressor-like DNA-binding domains"/>
    <property type="match status" value="1"/>
</dbReference>
<evidence type="ECO:0000259" key="5">
    <source>
        <dbReference type="PROSITE" id="PS50932"/>
    </source>
</evidence>
<name>A0A4R2SZQ9_9FIRM</name>
<keyword evidence="2" id="KW-0805">Transcription regulation</keyword>
<dbReference type="InterPro" id="IPR010982">
    <property type="entry name" value="Lambda_DNA-bd_dom_sf"/>
</dbReference>
<dbReference type="CDD" id="cd01392">
    <property type="entry name" value="HTH_LacI"/>
    <property type="match status" value="1"/>
</dbReference>
<dbReference type="Pfam" id="PF13377">
    <property type="entry name" value="Peripla_BP_3"/>
    <property type="match status" value="1"/>
</dbReference>
<proteinExistence type="predicted"/>
<evidence type="ECO:0000313" key="6">
    <source>
        <dbReference type="EMBL" id="TCP96059.1"/>
    </source>
</evidence>
<dbReference type="GO" id="GO:0000976">
    <property type="term" value="F:transcription cis-regulatory region binding"/>
    <property type="evidence" value="ECO:0007669"/>
    <property type="project" value="TreeGrafter"/>
</dbReference>
<dbReference type="InterPro" id="IPR028082">
    <property type="entry name" value="Peripla_BP_I"/>
</dbReference>
<evidence type="ECO:0000256" key="4">
    <source>
        <dbReference type="ARBA" id="ARBA00023163"/>
    </source>
</evidence>
<feature type="domain" description="HTH lacI-type" evidence="5">
    <location>
        <begin position="3"/>
        <end position="58"/>
    </location>
</feature>
<dbReference type="EMBL" id="SLYC01000054">
    <property type="protein sequence ID" value="TCP96059.1"/>
    <property type="molecule type" value="Genomic_DNA"/>
</dbReference>
<dbReference type="InterPro" id="IPR000843">
    <property type="entry name" value="HTH_LacI"/>
</dbReference>
<dbReference type="PANTHER" id="PTHR30146:SF148">
    <property type="entry name" value="HTH-TYPE TRANSCRIPTIONAL REPRESSOR PURR-RELATED"/>
    <property type="match status" value="1"/>
</dbReference>